<keyword evidence="3" id="KW-1185">Reference proteome</keyword>
<feature type="domain" description="Smr" evidence="1">
    <location>
        <begin position="120"/>
        <end position="177"/>
    </location>
</feature>
<gene>
    <name evidence="2" type="ORF">LLW17_06410</name>
</gene>
<dbReference type="Proteomes" id="UP001197770">
    <property type="component" value="Unassembled WGS sequence"/>
</dbReference>
<evidence type="ECO:0000259" key="1">
    <source>
        <dbReference type="Pfam" id="PF01713"/>
    </source>
</evidence>
<dbReference type="Gene3D" id="3.30.1370.110">
    <property type="match status" value="1"/>
</dbReference>
<dbReference type="InterPro" id="IPR036063">
    <property type="entry name" value="Smr_dom_sf"/>
</dbReference>
<dbReference type="InterPro" id="IPR002625">
    <property type="entry name" value="Smr_dom"/>
</dbReference>
<organism evidence="2 3">
    <name type="scientific">Leeuwenhoekiella parthenopeia</name>
    <dbReference type="NCBI Taxonomy" id="2890320"/>
    <lineage>
        <taxon>Bacteria</taxon>
        <taxon>Pseudomonadati</taxon>
        <taxon>Bacteroidota</taxon>
        <taxon>Flavobacteriia</taxon>
        <taxon>Flavobacteriales</taxon>
        <taxon>Flavobacteriaceae</taxon>
        <taxon>Leeuwenhoekiella</taxon>
    </lineage>
</organism>
<comment type="caution">
    <text evidence="2">The sequence shown here is derived from an EMBL/GenBank/DDBJ whole genome shotgun (WGS) entry which is preliminary data.</text>
</comment>
<accession>A0ABS8GRI4</accession>
<evidence type="ECO:0000313" key="2">
    <source>
        <dbReference type="EMBL" id="MCC4212343.1"/>
    </source>
</evidence>
<proteinExistence type="predicted"/>
<protein>
    <submittedName>
        <fullName evidence="2">DNA mismatch repair protein MutS</fullName>
    </submittedName>
</protein>
<evidence type="ECO:0000313" key="3">
    <source>
        <dbReference type="Proteomes" id="UP001197770"/>
    </source>
</evidence>
<dbReference type="RefSeq" id="WP_228229433.1">
    <property type="nucleotide sequence ID" value="NZ_JAJGMW010000006.1"/>
</dbReference>
<name>A0ABS8GRI4_9FLAO</name>
<sequence length="183" mass="20835">MAPNLKIGQRVNLIDEAISGTILQIDGEQFYIQTDDDFEICVKRSEVVPDKALEVDIDADFADQLQQKSVDLKRQKKPTNKIKGILPPMEVDLHIHQLTANERGMSAHDKLNLQLNTAQSRLEFAIAKRIQRVVFIHGVGEGVLKAELEYLFSRYEQVKYYDADYQKYGLGATEIYIHQNSVG</sequence>
<dbReference type="Pfam" id="PF01713">
    <property type="entry name" value="Smr"/>
    <property type="match status" value="1"/>
</dbReference>
<reference evidence="2 3" key="1">
    <citation type="submission" date="2021-11" db="EMBL/GenBank/DDBJ databases">
        <title>Seasonal and diel survey of microbial diversity of the Tyrrhenian coast.</title>
        <authorList>
            <person name="Gattoni G."/>
            <person name="Corral P."/>
        </authorList>
    </citation>
    <scope>NUCLEOTIDE SEQUENCE [LARGE SCALE GENOMIC DNA]</scope>
    <source>
        <strain evidence="2 3">Mr9</strain>
    </source>
</reference>
<dbReference type="EMBL" id="JAJGMW010000006">
    <property type="protein sequence ID" value="MCC4212343.1"/>
    <property type="molecule type" value="Genomic_DNA"/>
</dbReference>